<organism evidence="1 2">
    <name type="scientific">Batillaria attramentaria</name>
    <dbReference type="NCBI Taxonomy" id="370345"/>
    <lineage>
        <taxon>Eukaryota</taxon>
        <taxon>Metazoa</taxon>
        <taxon>Spiralia</taxon>
        <taxon>Lophotrochozoa</taxon>
        <taxon>Mollusca</taxon>
        <taxon>Gastropoda</taxon>
        <taxon>Caenogastropoda</taxon>
        <taxon>Sorbeoconcha</taxon>
        <taxon>Cerithioidea</taxon>
        <taxon>Batillariidae</taxon>
        <taxon>Batillaria</taxon>
    </lineage>
</organism>
<feature type="non-terminal residue" evidence="1">
    <location>
        <position position="1"/>
    </location>
</feature>
<protein>
    <submittedName>
        <fullName evidence="1">Uncharacterized protein</fullName>
    </submittedName>
</protein>
<accession>A0ABD0J5K1</accession>
<comment type="caution">
    <text evidence="1">The sequence shown here is derived from an EMBL/GenBank/DDBJ whole genome shotgun (WGS) entry which is preliminary data.</text>
</comment>
<evidence type="ECO:0000313" key="1">
    <source>
        <dbReference type="EMBL" id="KAK7460365.1"/>
    </source>
</evidence>
<keyword evidence="2" id="KW-1185">Reference proteome</keyword>
<name>A0ABD0J5K1_9CAEN</name>
<dbReference type="AlphaFoldDB" id="A0ABD0J5K1"/>
<evidence type="ECO:0000313" key="2">
    <source>
        <dbReference type="Proteomes" id="UP001519460"/>
    </source>
</evidence>
<sequence length="65" mass="7055">NNGLETMLGSSQQLVAQFTDEVTVATNGPGDGTTDPPYGPLWVLVKNFSPYEPRGMLLCKRDSHC</sequence>
<dbReference type="Proteomes" id="UP001519460">
    <property type="component" value="Unassembled WGS sequence"/>
</dbReference>
<reference evidence="1 2" key="1">
    <citation type="journal article" date="2023" name="Sci. Data">
        <title>Genome assembly of the Korean intertidal mud-creeper Batillaria attramentaria.</title>
        <authorList>
            <person name="Patra A.K."/>
            <person name="Ho P.T."/>
            <person name="Jun S."/>
            <person name="Lee S.J."/>
            <person name="Kim Y."/>
            <person name="Won Y.J."/>
        </authorList>
    </citation>
    <scope>NUCLEOTIDE SEQUENCE [LARGE SCALE GENOMIC DNA]</scope>
    <source>
        <strain evidence="1">Wonlab-2016</strain>
    </source>
</reference>
<proteinExistence type="predicted"/>
<dbReference type="EMBL" id="JACVVK020000650">
    <property type="protein sequence ID" value="KAK7460365.1"/>
    <property type="molecule type" value="Genomic_DNA"/>
</dbReference>
<gene>
    <name evidence="1" type="ORF">BaRGS_00038893</name>
</gene>